<name>A0AA88WF79_9ASTE</name>
<dbReference type="Proteomes" id="UP001188597">
    <property type="component" value="Unassembled WGS sequence"/>
</dbReference>
<organism evidence="2 3">
    <name type="scientific">Escallonia herrerae</name>
    <dbReference type="NCBI Taxonomy" id="1293975"/>
    <lineage>
        <taxon>Eukaryota</taxon>
        <taxon>Viridiplantae</taxon>
        <taxon>Streptophyta</taxon>
        <taxon>Embryophyta</taxon>
        <taxon>Tracheophyta</taxon>
        <taxon>Spermatophyta</taxon>
        <taxon>Magnoliopsida</taxon>
        <taxon>eudicotyledons</taxon>
        <taxon>Gunneridae</taxon>
        <taxon>Pentapetalae</taxon>
        <taxon>asterids</taxon>
        <taxon>campanulids</taxon>
        <taxon>Escalloniales</taxon>
        <taxon>Escalloniaceae</taxon>
        <taxon>Escallonia</taxon>
    </lineage>
</organism>
<comment type="caution">
    <text evidence="2">The sequence shown here is derived from an EMBL/GenBank/DDBJ whole genome shotgun (WGS) entry which is preliminary data.</text>
</comment>
<evidence type="ECO:0000256" key="1">
    <source>
        <dbReference type="SAM" id="Phobius"/>
    </source>
</evidence>
<evidence type="ECO:0000313" key="3">
    <source>
        <dbReference type="Proteomes" id="UP001188597"/>
    </source>
</evidence>
<protein>
    <submittedName>
        <fullName evidence="2">Uncharacterized protein</fullName>
    </submittedName>
</protein>
<feature type="transmembrane region" description="Helical" evidence="1">
    <location>
        <begin position="49"/>
        <end position="64"/>
    </location>
</feature>
<evidence type="ECO:0000313" key="2">
    <source>
        <dbReference type="EMBL" id="KAK3025069.1"/>
    </source>
</evidence>
<keyword evidence="1" id="KW-0472">Membrane</keyword>
<dbReference type="AlphaFoldDB" id="A0AA88WF79"/>
<accession>A0AA88WF79</accession>
<keyword evidence="3" id="KW-1185">Reference proteome</keyword>
<dbReference type="EMBL" id="JAVXUP010000567">
    <property type="protein sequence ID" value="KAK3025069.1"/>
    <property type="molecule type" value="Genomic_DNA"/>
</dbReference>
<gene>
    <name evidence="2" type="ORF">RJ639_044873</name>
</gene>
<reference evidence="2" key="1">
    <citation type="submission" date="2022-12" db="EMBL/GenBank/DDBJ databases">
        <title>Draft genome assemblies for two species of Escallonia (Escalloniales).</title>
        <authorList>
            <person name="Chanderbali A."/>
            <person name="Dervinis C."/>
            <person name="Anghel I."/>
            <person name="Soltis D."/>
            <person name="Soltis P."/>
            <person name="Zapata F."/>
        </authorList>
    </citation>
    <scope>NUCLEOTIDE SEQUENCE</scope>
    <source>
        <strain evidence="2">UCBG64.0493</strain>
        <tissue evidence="2">Leaf</tissue>
    </source>
</reference>
<keyword evidence="1" id="KW-1133">Transmembrane helix</keyword>
<sequence length="107" mass="11981">MSEKTLRAIPAQRVLKLLMHLSALLPHNDGDEPGYRCEHDQGIRKRKKILLIPTYACIGLTFSAHAATTIAAGVLTVNGFGSLLYRTLEDMKKSKVKHRFFKRTGDC</sequence>
<proteinExistence type="predicted"/>
<keyword evidence="1" id="KW-0812">Transmembrane</keyword>